<dbReference type="Gene3D" id="1.10.510.10">
    <property type="entry name" value="Transferase(Phosphotransferase) domain 1"/>
    <property type="match status" value="1"/>
</dbReference>
<evidence type="ECO:0000256" key="7">
    <source>
        <dbReference type="ARBA" id="ARBA00022840"/>
    </source>
</evidence>
<dbReference type="PROSITE" id="PS50011">
    <property type="entry name" value="PROTEIN_KINASE_DOM"/>
    <property type="match status" value="1"/>
</dbReference>
<organism evidence="12 13">
    <name type="scientific">Skermania pinensis</name>
    <dbReference type="NCBI Taxonomy" id="39122"/>
    <lineage>
        <taxon>Bacteria</taxon>
        <taxon>Bacillati</taxon>
        <taxon>Actinomycetota</taxon>
        <taxon>Actinomycetes</taxon>
        <taxon>Mycobacteriales</taxon>
        <taxon>Gordoniaceae</taxon>
        <taxon>Skermania</taxon>
    </lineage>
</organism>
<dbReference type="GO" id="GO:0016301">
    <property type="term" value="F:kinase activity"/>
    <property type="evidence" value="ECO:0007669"/>
    <property type="project" value="UniProtKB-KW"/>
</dbReference>
<evidence type="ECO:0000256" key="5">
    <source>
        <dbReference type="ARBA" id="ARBA00022741"/>
    </source>
</evidence>
<protein>
    <recommendedName>
        <fullName evidence="2">Serine/threonine-protein kinase PknG</fullName>
        <ecNumber evidence="1">2.7.11.1</ecNumber>
    </recommendedName>
</protein>
<dbReference type="SMART" id="SM00220">
    <property type="entry name" value="S_TKc"/>
    <property type="match status" value="1"/>
</dbReference>
<evidence type="ECO:0000256" key="10">
    <source>
        <dbReference type="SAM" id="MobiDB-lite"/>
    </source>
</evidence>
<evidence type="ECO:0000256" key="8">
    <source>
        <dbReference type="ARBA" id="ARBA00047899"/>
    </source>
</evidence>
<dbReference type="SUPFAM" id="SSF56112">
    <property type="entry name" value="Protein kinase-like (PK-like)"/>
    <property type="match status" value="1"/>
</dbReference>
<evidence type="ECO:0000313" key="13">
    <source>
        <dbReference type="Proteomes" id="UP000887023"/>
    </source>
</evidence>
<dbReference type="PANTHER" id="PTHR24363:SF0">
    <property type="entry name" value="SERINE_THREONINE KINASE LIKE DOMAIN CONTAINING 1"/>
    <property type="match status" value="1"/>
</dbReference>
<keyword evidence="13" id="KW-1185">Reference proteome</keyword>
<feature type="compositionally biased region" description="Low complexity" evidence="10">
    <location>
        <begin position="27"/>
        <end position="45"/>
    </location>
</feature>
<evidence type="ECO:0000313" key="12">
    <source>
        <dbReference type="EMBL" id="QXQ14248.1"/>
    </source>
</evidence>
<keyword evidence="3" id="KW-0723">Serine/threonine-protein kinase</keyword>
<sequence>MRPSDLEPELGDRSAATQPAGGTEPVTAGSASAAPESAASAGTEPVGTAPVAMGLLDTGPIEMSLLDTGPVGRSLRTGSAPETRRIGAGLVPVATIEPTDPANEVLADPLVPEGKRFCWRCGEPVGRTTPRAPGAAVGTCPNCGAPFDFRPALGPGDLVADQYEVQGCIAHGGLGWIYLAVDRNVSDRWVVLKGLLHTGDTKAQQVAVAERQFLAEVSHPSIVKIHNFVEQAYPEGSVIGYIVMEYVGGRSLTAMLDEHPRPARMPLEAAIGYLLEVLPAMEYLHSTGLAYNDLKPDNIMVTPDRVVLIDLGAVALFDAYGELYGTPGFQAPEIARTGPTVASDIYTVGRTLAVLTLNLPMQHGRYLDGLPERASTPTLHDNDSFARFLSRATDPDPARRFGSAAETADQLTGVLREIVSTRTGLEHPHLSRMFSAQRDSFGTRYVTGRLDAFSDGIQRRERLVARSVAAALPVPIDDPADPVATLLAAAGRAEPAHALDALAAVKASTDDPQAQIAVGLAELQVYLDRGDADQLGAAVEQLRTDHPADWRPIWYAGLAALLSRSYQAAYEHFDTVRDALPGEIAPQLAIAATAELIVQHWESADPGQWQAHAQHYYRTVWRTDHSVASAAFGLARQLVTAGDVRAGIDILDEVPVASRHHDEAQITAILLLLTARPATELTELDLREAAERLSVLPPDEVHQLPLRTLVLSAAVEWAASGRSPASPKSTLLGVPFTERGLRAGTEAGLRQLARAAPSRRHRYALVDLANQLRPRTWR</sequence>
<feature type="domain" description="Protein kinase" evidence="11">
    <location>
        <begin position="163"/>
        <end position="430"/>
    </location>
</feature>
<keyword evidence="4" id="KW-0808">Transferase</keyword>
<evidence type="ECO:0000256" key="9">
    <source>
        <dbReference type="ARBA" id="ARBA00048679"/>
    </source>
</evidence>
<evidence type="ECO:0000256" key="3">
    <source>
        <dbReference type="ARBA" id="ARBA00022527"/>
    </source>
</evidence>
<dbReference type="InterPro" id="IPR008271">
    <property type="entry name" value="Ser/Thr_kinase_AS"/>
</dbReference>
<keyword evidence="6 12" id="KW-0418">Kinase</keyword>
<gene>
    <name evidence="12" type="ORF">KV203_02085</name>
</gene>
<comment type="catalytic activity">
    <reaction evidence="8">
        <text>L-threonyl-[protein] + ATP = O-phospho-L-threonyl-[protein] + ADP + H(+)</text>
        <dbReference type="Rhea" id="RHEA:46608"/>
        <dbReference type="Rhea" id="RHEA-COMP:11060"/>
        <dbReference type="Rhea" id="RHEA-COMP:11605"/>
        <dbReference type="ChEBI" id="CHEBI:15378"/>
        <dbReference type="ChEBI" id="CHEBI:30013"/>
        <dbReference type="ChEBI" id="CHEBI:30616"/>
        <dbReference type="ChEBI" id="CHEBI:61977"/>
        <dbReference type="ChEBI" id="CHEBI:456216"/>
        <dbReference type="EC" id="2.7.11.1"/>
    </reaction>
</comment>
<proteinExistence type="predicted"/>
<dbReference type="InterPro" id="IPR011990">
    <property type="entry name" value="TPR-like_helical_dom_sf"/>
</dbReference>
<dbReference type="EMBL" id="CP079105">
    <property type="protein sequence ID" value="QXQ14248.1"/>
    <property type="molecule type" value="Genomic_DNA"/>
</dbReference>
<reference evidence="12" key="1">
    <citation type="submission" date="2021-07" db="EMBL/GenBank/DDBJ databases">
        <title>Candidatus Kaistella beijingensis sp. nov. isolated from a municipal wastewater treatment plant is involved in sludge foaming.</title>
        <authorList>
            <person name="Song Y."/>
            <person name="Liu S.-J."/>
        </authorList>
    </citation>
    <scope>NUCLEOTIDE SEQUENCE</scope>
    <source>
        <strain evidence="12">DSM 43998</strain>
    </source>
</reference>
<feature type="region of interest" description="Disordered" evidence="10">
    <location>
        <begin position="1"/>
        <end position="52"/>
    </location>
</feature>
<dbReference type="InterPro" id="IPR031634">
    <property type="entry name" value="PknG_rubred"/>
</dbReference>
<dbReference type="Pfam" id="PF16919">
    <property type="entry name" value="PknG_rubred"/>
    <property type="match status" value="1"/>
</dbReference>
<evidence type="ECO:0000256" key="6">
    <source>
        <dbReference type="ARBA" id="ARBA00022777"/>
    </source>
</evidence>
<evidence type="ECO:0000256" key="2">
    <source>
        <dbReference type="ARBA" id="ARBA00014676"/>
    </source>
</evidence>
<dbReference type="PROSITE" id="PS00108">
    <property type="entry name" value="PROTEIN_KINASE_ST"/>
    <property type="match status" value="1"/>
</dbReference>
<dbReference type="RefSeq" id="WP_083529756.1">
    <property type="nucleotide sequence ID" value="NZ_CBCRUZ010000003.1"/>
</dbReference>
<dbReference type="InterPro" id="IPR000719">
    <property type="entry name" value="Prot_kinase_dom"/>
</dbReference>
<keyword evidence="7" id="KW-0067">ATP-binding</keyword>
<dbReference type="PANTHER" id="PTHR24363">
    <property type="entry name" value="SERINE/THREONINE PROTEIN KINASE"/>
    <property type="match status" value="1"/>
</dbReference>
<keyword evidence="5" id="KW-0547">Nucleotide-binding</keyword>
<dbReference type="Pfam" id="PF00069">
    <property type="entry name" value="Pkinase"/>
    <property type="match status" value="1"/>
</dbReference>
<evidence type="ECO:0000259" key="11">
    <source>
        <dbReference type="PROSITE" id="PS50011"/>
    </source>
</evidence>
<comment type="catalytic activity">
    <reaction evidence="9">
        <text>L-seryl-[protein] + ATP = O-phospho-L-seryl-[protein] + ADP + H(+)</text>
        <dbReference type="Rhea" id="RHEA:17989"/>
        <dbReference type="Rhea" id="RHEA-COMP:9863"/>
        <dbReference type="Rhea" id="RHEA-COMP:11604"/>
        <dbReference type="ChEBI" id="CHEBI:15378"/>
        <dbReference type="ChEBI" id="CHEBI:29999"/>
        <dbReference type="ChEBI" id="CHEBI:30616"/>
        <dbReference type="ChEBI" id="CHEBI:83421"/>
        <dbReference type="ChEBI" id="CHEBI:456216"/>
        <dbReference type="EC" id="2.7.11.1"/>
    </reaction>
</comment>
<dbReference type="Gene3D" id="3.30.200.20">
    <property type="entry name" value="Phosphorylase Kinase, domain 1"/>
    <property type="match status" value="1"/>
</dbReference>
<dbReference type="InterPro" id="IPR011009">
    <property type="entry name" value="Kinase-like_dom_sf"/>
</dbReference>
<dbReference type="CDD" id="cd14014">
    <property type="entry name" value="STKc_PknB_like"/>
    <property type="match status" value="1"/>
</dbReference>
<dbReference type="Pfam" id="PF16918">
    <property type="entry name" value="PknG_TPR"/>
    <property type="match status" value="1"/>
</dbReference>
<evidence type="ECO:0000256" key="1">
    <source>
        <dbReference type="ARBA" id="ARBA00012513"/>
    </source>
</evidence>
<dbReference type="InterPro" id="IPR031636">
    <property type="entry name" value="PknG_TPR"/>
</dbReference>
<evidence type="ECO:0000256" key="4">
    <source>
        <dbReference type="ARBA" id="ARBA00022679"/>
    </source>
</evidence>
<dbReference type="Gene3D" id="1.25.40.10">
    <property type="entry name" value="Tetratricopeptide repeat domain"/>
    <property type="match status" value="2"/>
</dbReference>
<name>A0ABX8S8Z9_9ACTN</name>
<dbReference type="EC" id="2.7.11.1" evidence="1"/>
<accession>A0ABX8S8Z9</accession>
<dbReference type="Proteomes" id="UP000887023">
    <property type="component" value="Chromosome"/>
</dbReference>